<feature type="domain" description="PilZ" evidence="1">
    <location>
        <begin position="90"/>
        <end position="167"/>
    </location>
</feature>
<evidence type="ECO:0000313" key="3">
    <source>
        <dbReference type="Proteomes" id="UP000249299"/>
    </source>
</evidence>
<sequence>MLEQRGSPRISTSPFPVSVLDRSNLRSVRAKVRNISKSGCRLELLKPLPLSTDVSLQFDNFEQMLNGRIAWRKDRAIGVNFVWDAQPANDKRKEKRVDVNIKAIVSDRDITWRQDVVITNASQSGCRLQIPDPHTLPDEVCIKIAALNRPVKGVIVWRRGQSAGVRLEWNYAKQMPDQVFL</sequence>
<proteinExistence type="predicted"/>
<organism evidence="2 3">
    <name type="scientific">Rhodobium orientis</name>
    <dbReference type="NCBI Taxonomy" id="34017"/>
    <lineage>
        <taxon>Bacteria</taxon>
        <taxon>Pseudomonadati</taxon>
        <taxon>Pseudomonadota</taxon>
        <taxon>Alphaproteobacteria</taxon>
        <taxon>Hyphomicrobiales</taxon>
        <taxon>Rhodobiaceae</taxon>
        <taxon>Rhodobium</taxon>
    </lineage>
</organism>
<dbReference type="InterPro" id="IPR009875">
    <property type="entry name" value="PilZ_domain"/>
</dbReference>
<dbReference type="GO" id="GO:0035438">
    <property type="term" value="F:cyclic-di-GMP binding"/>
    <property type="evidence" value="ECO:0007669"/>
    <property type="project" value="InterPro"/>
</dbReference>
<dbReference type="SUPFAM" id="SSF141371">
    <property type="entry name" value="PilZ domain-like"/>
    <property type="match status" value="2"/>
</dbReference>
<evidence type="ECO:0000259" key="1">
    <source>
        <dbReference type="Pfam" id="PF07238"/>
    </source>
</evidence>
<dbReference type="EMBL" id="NPEV01000038">
    <property type="protein sequence ID" value="RAI25960.1"/>
    <property type="molecule type" value="Genomic_DNA"/>
</dbReference>
<name>A0A327JHU6_9HYPH</name>
<keyword evidence="3" id="KW-1185">Reference proteome</keyword>
<dbReference type="RefSeq" id="WP_111435408.1">
    <property type="nucleotide sequence ID" value="NZ_JACIGG010000003.1"/>
</dbReference>
<dbReference type="Pfam" id="PF07238">
    <property type="entry name" value="PilZ"/>
    <property type="match status" value="2"/>
</dbReference>
<protein>
    <recommendedName>
        <fullName evidence="1">PilZ domain-containing protein</fullName>
    </recommendedName>
</protein>
<dbReference type="AlphaFoldDB" id="A0A327JHU6"/>
<feature type="domain" description="PilZ" evidence="1">
    <location>
        <begin position="3"/>
        <end position="86"/>
    </location>
</feature>
<accession>A0A327JHU6</accession>
<evidence type="ECO:0000313" key="2">
    <source>
        <dbReference type="EMBL" id="RAI25960.1"/>
    </source>
</evidence>
<dbReference type="Proteomes" id="UP000249299">
    <property type="component" value="Unassembled WGS sequence"/>
</dbReference>
<dbReference type="OrthoDB" id="7188320at2"/>
<dbReference type="Gene3D" id="2.40.10.220">
    <property type="entry name" value="predicted glycosyltransferase like domains"/>
    <property type="match status" value="2"/>
</dbReference>
<reference evidence="2 3" key="1">
    <citation type="submission" date="2017-07" db="EMBL/GenBank/DDBJ databases">
        <title>Draft Genome Sequences of Select Purple Nonsulfur Bacteria.</title>
        <authorList>
            <person name="Lasarre B."/>
            <person name="Mckinlay J.B."/>
        </authorList>
    </citation>
    <scope>NUCLEOTIDE SEQUENCE [LARGE SCALE GENOMIC DNA]</scope>
    <source>
        <strain evidence="2 3">DSM 11290</strain>
    </source>
</reference>
<gene>
    <name evidence="2" type="ORF">CH339_16105</name>
</gene>
<comment type="caution">
    <text evidence="2">The sequence shown here is derived from an EMBL/GenBank/DDBJ whole genome shotgun (WGS) entry which is preliminary data.</text>
</comment>